<evidence type="ECO:0000256" key="11">
    <source>
        <dbReference type="SAM" id="Phobius"/>
    </source>
</evidence>
<feature type="transmembrane region" description="Helical" evidence="11">
    <location>
        <begin position="254"/>
        <end position="278"/>
    </location>
</feature>
<evidence type="ECO:0000259" key="13">
    <source>
        <dbReference type="Pfam" id="PF18075"/>
    </source>
</evidence>
<feature type="transmembrane region" description="Helical" evidence="11">
    <location>
        <begin position="20"/>
        <end position="41"/>
    </location>
</feature>
<evidence type="ECO:0000256" key="9">
    <source>
        <dbReference type="ARBA" id="ARBA00023306"/>
    </source>
</evidence>
<evidence type="ECO:0000256" key="3">
    <source>
        <dbReference type="ARBA" id="ARBA00021907"/>
    </source>
</evidence>
<comment type="similarity">
    <text evidence="2 10">Belongs to the ABC-4 integral membrane protein family. FtsX subfamily.</text>
</comment>
<evidence type="ECO:0000313" key="15">
    <source>
        <dbReference type="Proteomes" id="UP001596297"/>
    </source>
</evidence>
<feature type="domain" description="FtsX extracellular" evidence="13">
    <location>
        <begin position="54"/>
        <end position="140"/>
    </location>
</feature>
<dbReference type="InterPro" id="IPR004513">
    <property type="entry name" value="FtsX"/>
</dbReference>
<evidence type="ECO:0000256" key="4">
    <source>
        <dbReference type="ARBA" id="ARBA00022475"/>
    </source>
</evidence>
<keyword evidence="8 10" id="KW-0472">Membrane</keyword>
<keyword evidence="6 11" id="KW-0812">Transmembrane</keyword>
<organism evidence="14 15">
    <name type="scientific">Deinococcus lacus</name>
    <dbReference type="NCBI Taxonomy" id="392561"/>
    <lineage>
        <taxon>Bacteria</taxon>
        <taxon>Thermotogati</taxon>
        <taxon>Deinococcota</taxon>
        <taxon>Deinococci</taxon>
        <taxon>Deinococcales</taxon>
        <taxon>Deinococcaceae</taxon>
        <taxon>Deinococcus</taxon>
    </lineage>
</organism>
<evidence type="ECO:0000256" key="5">
    <source>
        <dbReference type="ARBA" id="ARBA00022618"/>
    </source>
</evidence>
<dbReference type="PIRSF" id="PIRSF003097">
    <property type="entry name" value="FtsX"/>
    <property type="match status" value="1"/>
</dbReference>
<dbReference type="InterPro" id="IPR003838">
    <property type="entry name" value="ABC3_permease_C"/>
</dbReference>
<keyword evidence="4 10" id="KW-1003">Cell membrane</keyword>
<keyword evidence="15" id="KW-1185">Reference proteome</keyword>
<proteinExistence type="inferred from homology"/>
<dbReference type="PANTHER" id="PTHR47755">
    <property type="entry name" value="CELL DIVISION PROTEIN FTSX"/>
    <property type="match status" value="1"/>
</dbReference>
<evidence type="ECO:0000256" key="8">
    <source>
        <dbReference type="ARBA" id="ARBA00023136"/>
    </source>
</evidence>
<dbReference type="Pfam" id="PF02687">
    <property type="entry name" value="FtsX"/>
    <property type="match status" value="1"/>
</dbReference>
<dbReference type="GO" id="GO:0051301">
    <property type="term" value="P:cell division"/>
    <property type="evidence" value="ECO:0007669"/>
    <property type="project" value="UniProtKB-KW"/>
</dbReference>
<evidence type="ECO:0000256" key="7">
    <source>
        <dbReference type="ARBA" id="ARBA00022989"/>
    </source>
</evidence>
<name>A0ABW1YB21_9DEIO</name>
<evidence type="ECO:0000313" key="14">
    <source>
        <dbReference type="EMBL" id="MFC6590665.1"/>
    </source>
</evidence>
<keyword evidence="9 10" id="KW-0131">Cell cycle</keyword>
<feature type="transmembrane region" description="Helical" evidence="11">
    <location>
        <begin position="209"/>
        <end position="234"/>
    </location>
</feature>
<feature type="domain" description="ABC3 transporter permease C-terminal" evidence="12">
    <location>
        <begin position="165"/>
        <end position="282"/>
    </location>
</feature>
<dbReference type="RefSeq" id="WP_380081683.1">
    <property type="nucleotide sequence ID" value="NZ_JBHSWD010000001.1"/>
</dbReference>
<dbReference type="Proteomes" id="UP001596297">
    <property type="component" value="Unassembled WGS sequence"/>
</dbReference>
<evidence type="ECO:0000256" key="2">
    <source>
        <dbReference type="ARBA" id="ARBA00007379"/>
    </source>
</evidence>
<gene>
    <name evidence="14" type="ORF">ACFP81_00490</name>
</gene>
<protein>
    <recommendedName>
        <fullName evidence="3 10">Cell division protein FtsX</fullName>
    </recommendedName>
</protein>
<dbReference type="PANTHER" id="PTHR47755:SF1">
    <property type="entry name" value="CELL DIVISION PROTEIN FTSX"/>
    <property type="match status" value="1"/>
</dbReference>
<keyword evidence="5 10" id="KW-0132">Cell division</keyword>
<accession>A0ABW1YB21</accession>
<dbReference type="EMBL" id="JBHSWD010000001">
    <property type="protein sequence ID" value="MFC6590665.1"/>
    <property type="molecule type" value="Genomic_DNA"/>
</dbReference>
<dbReference type="Pfam" id="PF18075">
    <property type="entry name" value="FtsX_ECD"/>
    <property type="match status" value="1"/>
</dbReference>
<dbReference type="InterPro" id="IPR040690">
    <property type="entry name" value="FtsX_ECD"/>
</dbReference>
<reference evidence="15" key="1">
    <citation type="journal article" date="2019" name="Int. J. Syst. Evol. Microbiol.">
        <title>The Global Catalogue of Microorganisms (GCM) 10K type strain sequencing project: providing services to taxonomists for standard genome sequencing and annotation.</title>
        <authorList>
            <consortium name="The Broad Institute Genomics Platform"/>
            <consortium name="The Broad Institute Genome Sequencing Center for Infectious Disease"/>
            <person name="Wu L."/>
            <person name="Ma J."/>
        </authorList>
    </citation>
    <scope>NUCLEOTIDE SEQUENCE [LARGE SCALE GENOMIC DNA]</scope>
    <source>
        <strain evidence="15">CGMCC 1.15772</strain>
    </source>
</reference>
<keyword evidence="7 11" id="KW-1133">Transmembrane helix</keyword>
<dbReference type="Gene3D" id="3.30.70.3040">
    <property type="match status" value="1"/>
</dbReference>
<evidence type="ECO:0000256" key="1">
    <source>
        <dbReference type="ARBA" id="ARBA00004651"/>
    </source>
</evidence>
<evidence type="ECO:0000259" key="12">
    <source>
        <dbReference type="Pfam" id="PF02687"/>
    </source>
</evidence>
<evidence type="ECO:0000256" key="6">
    <source>
        <dbReference type="ARBA" id="ARBA00022692"/>
    </source>
</evidence>
<comment type="caution">
    <text evidence="14">The sequence shown here is derived from an EMBL/GenBank/DDBJ whole genome shotgun (WGS) entry which is preliminary data.</text>
</comment>
<feature type="transmembrane region" description="Helical" evidence="11">
    <location>
        <begin position="161"/>
        <end position="188"/>
    </location>
</feature>
<evidence type="ECO:0000256" key="10">
    <source>
        <dbReference type="PIRNR" id="PIRNR003097"/>
    </source>
</evidence>
<sequence>MNYHFRQALLAMRGNLTATLATLTTMTITLLMLGSVVLMALNVGRTLTQLESQVEVAAFLADGADGPALLGQVQRFTEVKSAELVTKEQVLGEMTAAYPYTAQAAELAGNPFPATLRMRVGRVEDTRRVAAAAEKLPGVEGTEFGARYVDQASRTLQTLRVAGWALVGLLLLGTLFSILNAVQVAMYARRNEINVMRLLGARRSFIQMPHILEGLLLGLTASLLASVLLAPTYLELTRRVQELVPVLPVASDPRTLWSVLGGLLGLGLILGLAGSWLASRRYLQELE</sequence>
<comment type="subcellular location">
    <subcellularLocation>
        <location evidence="1">Cell membrane</location>
        <topology evidence="1">Multi-pass membrane protein</topology>
    </subcellularLocation>
</comment>